<dbReference type="InterPro" id="IPR042868">
    <property type="entry name" value="PHYHIP/PHYHIPL"/>
</dbReference>
<dbReference type="PANTHER" id="PTHR15698">
    <property type="entry name" value="PROTEIN CBG15099"/>
    <property type="match status" value="1"/>
</dbReference>
<keyword evidence="2" id="KW-1185">Reference proteome</keyword>
<sequence>MPDDNGQFILAPVSTATGTRRSADSWDFDRQIHQELEHVYRPRPPLFNDFSSPGLPKPIKLSVKTSAVECTVTWQLNNFSVKSKANCTQQIEVSDDMVVCNSEDLNTDVTRYKFGTIPGNSYSVKLCVLDTRGNLVAEGSVRCKAVFSVEEIDKLMEKAVASIGTQMQSGLAINGQIEGLFFSARTLSNGQMPPSSPFGDMRMHLPAYSLLNPAHINMYFCDYYCNRLTHYVTVVVSINGSPTDRFCAQHLRLLNMDANPFLRIEALGNYEVPYAFYVNNNVWLRYTTLKMCHWSGGNSTELWPQERALQRLEDNLFEKSSTRYSLLSCVQAELLTPANPISVAKEDYLEVVEVLVRTVDQVVYEQAVQELAPHQPSR</sequence>
<dbReference type="Proteomes" id="UP000887574">
    <property type="component" value="Unplaced"/>
</dbReference>
<name>A0A915E816_9BILA</name>
<dbReference type="PANTHER" id="PTHR15698:SF4">
    <property type="entry name" value="PHYTANOYL-COA HYDROXYLASE-INTERACTING PROTEIN-LIKE C-TERMINAL DOMAIN-CONTAINING PROTEIN"/>
    <property type="match status" value="1"/>
</dbReference>
<dbReference type="Pfam" id="PF19281">
    <property type="entry name" value="PHYHIP_C"/>
    <property type="match status" value="1"/>
</dbReference>
<dbReference type="InterPro" id="IPR045545">
    <property type="entry name" value="PHYIP/PHIPL_C"/>
</dbReference>
<evidence type="ECO:0000259" key="1">
    <source>
        <dbReference type="Pfam" id="PF19281"/>
    </source>
</evidence>
<dbReference type="WBParaSite" id="jg3040.2">
    <property type="protein sequence ID" value="jg3040.2"/>
    <property type="gene ID" value="jg3040"/>
</dbReference>
<evidence type="ECO:0000313" key="3">
    <source>
        <dbReference type="WBParaSite" id="jg3040.2"/>
    </source>
</evidence>
<dbReference type="AlphaFoldDB" id="A0A915E816"/>
<proteinExistence type="predicted"/>
<evidence type="ECO:0000313" key="2">
    <source>
        <dbReference type="Proteomes" id="UP000887574"/>
    </source>
</evidence>
<protein>
    <submittedName>
        <fullName evidence="3">HYR domain-containing protein</fullName>
    </submittedName>
</protein>
<feature type="domain" description="Phytanoyl-CoA hydroxylase-interacting protein-like C-terminal" evidence="1">
    <location>
        <begin position="169"/>
        <end position="270"/>
    </location>
</feature>
<reference evidence="3" key="1">
    <citation type="submission" date="2022-11" db="UniProtKB">
        <authorList>
            <consortium name="WormBaseParasite"/>
        </authorList>
    </citation>
    <scope>IDENTIFICATION</scope>
</reference>
<accession>A0A915E816</accession>
<organism evidence="2 3">
    <name type="scientific">Ditylenchus dipsaci</name>
    <dbReference type="NCBI Taxonomy" id="166011"/>
    <lineage>
        <taxon>Eukaryota</taxon>
        <taxon>Metazoa</taxon>
        <taxon>Ecdysozoa</taxon>
        <taxon>Nematoda</taxon>
        <taxon>Chromadorea</taxon>
        <taxon>Rhabditida</taxon>
        <taxon>Tylenchina</taxon>
        <taxon>Tylenchomorpha</taxon>
        <taxon>Sphaerularioidea</taxon>
        <taxon>Anguinidae</taxon>
        <taxon>Anguininae</taxon>
        <taxon>Ditylenchus</taxon>
    </lineage>
</organism>